<feature type="compositionally biased region" description="Basic residues" evidence="1">
    <location>
        <begin position="1"/>
        <end position="10"/>
    </location>
</feature>
<evidence type="ECO:0000313" key="3">
    <source>
        <dbReference type="WBParaSite" id="Hba_18662"/>
    </source>
</evidence>
<evidence type="ECO:0000313" key="2">
    <source>
        <dbReference type="Proteomes" id="UP000095283"/>
    </source>
</evidence>
<reference evidence="3" key="1">
    <citation type="submission" date="2016-11" db="UniProtKB">
        <authorList>
            <consortium name="WormBaseParasite"/>
        </authorList>
    </citation>
    <scope>IDENTIFICATION</scope>
</reference>
<feature type="region of interest" description="Disordered" evidence="1">
    <location>
        <begin position="1"/>
        <end position="36"/>
    </location>
</feature>
<dbReference type="WBParaSite" id="Hba_18662">
    <property type="protein sequence ID" value="Hba_18662"/>
    <property type="gene ID" value="Hba_18662"/>
</dbReference>
<sequence length="55" mass="5987">MAQQRGKMKQFKATNTPSTINLMPSMGSQAVTKECRQSKGLRGLPYTNALTALNS</sequence>
<keyword evidence="2" id="KW-1185">Reference proteome</keyword>
<protein>
    <submittedName>
        <fullName evidence="3">Gag protein</fullName>
    </submittedName>
</protein>
<name>A0A1I7XLL0_HETBA</name>
<evidence type="ECO:0000256" key="1">
    <source>
        <dbReference type="SAM" id="MobiDB-lite"/>
    </source>
</evidence>
<proteinExistence type="predicted"/>
<dbReference type="Proteomes" id="UP000095283">
    <property type="component" value="Unplaced"/>
</dbReference>
<accession>A0A1I7XLL0</accession>
<organism evidence="2 3">
    <name type="scientific">Heterorhabditis bacteriophora</name>
    <name type="common">Entomopathogenic nematode worm</name>
    <dbReference type="NCBI Taxonomy" id="37862"/>
    <lineage>
        <taxon>Eukaryota</taxon>
        <taxon>Metazoa</taxon>
        <taxon>Ecdysozoa</taxon>
        <taxon>Nematoda</taxon>
        <taxon>Chromadorea</taxon>
        <taxon>Rhabditida</taxon>
        <taxon>Rhabditina</taxon>
        <taxon>Rhabditomorpha</taxon>
        <taxon>Strongyloidea</taxon>
        <taxon>Heterorhabditidae</taxon>
        <taxon>Heterorhabditis</taxon>
    </lineage>
</organism>
<dbReference type="AlphaFoldDB" id="A0A1I7XLL0"/>
<feature type="compositionally biased region" description="Polar residues" evidence="1">
    <location>
        <begin position="12"/>
        <end position="31"/>
    </location>
</feature>